<reference evidence="1" key="1">
    <citation type="submission" date="2020-05" db="EMBL/GenBank/DDBJ databases">
        <title>Large-scale comparative analyses of tick genomes elucidate their genetic diversity and vector capacities.</title>
        <authorList>
            <person name="Jia N."/>
            <person name="Wang J."/>
            <person name="Shi W."/>
            <person name="Du L."/>
            <person name="Sun Y."/>
            <person name="Zhan W."/>
            <person name="Jiang J."/>
            <person name="Wang Q."/>
            <person name="Zhang B."/>
            <person name="Ji P."/>
            <person name="Sakyi L.B."/>
            <person name="Cui X."/>
            <person name="Yuan T."/>
            <person name="Jiang B."/>
            <person name="Yang W."/>
            <person name="Lam T.T.-Y."/>
            <person name="Chang Q."/>
            <person name="Ding S."/>
            <person name="Wang X."/>
            <person name="Zhu J."/>
            <person name="Ruan X."/>
            <person name="Zhao L."/>
            <person name="Wei J."/>
            <person name="Que T."/>
            <person name="Du C."/>
            <person name="Cheng J."/>
            <person name="Dai P."/>
            <person name="Han X."/>
            <person name="Huang E."/>
            <person name="Gao Y."/>
            <person name="Liu J."/>
            <person name="Shao H."/>
            <person name="Ye R."/>
            <person name="Li L."/>
            <person name="Wei W."/>
            <person name="Wang X."/>
            <person name="Wang C."/>
            <person name="Yang T."/>
            <person name="Huo Q."/>
            <person name="Li W."/>
            <person name="Guo W."/>
            <person name="Chen H."/>
            <person name="Zhou L."/>
            <person name="Ni X."/>
            <person name="Tian J."/>
            <person name="Zhou Y."/>
            <person name="Sheng Y."/>
            <person name="Liu T."/>
            <person name="Pan Y."/>
            <person name="Xia L."/>
            <person name="Li J."/>
            <person name="Zhao F."/>
            <person name="Cao W."/>
        </authorList>
    </citation>
    <scope>NUCLEOTIDE SEQUENCE</scope>
    <source>
        <strain evidence="1">Dsil-2018</strain>
    </source>
</reference>
<name>A0ACB8CW76_DERSI</name>
<protein>
    <submittedName>
        <fullName evidence="1">Uncharacterized protein</fullName>
    </submittedName>
</protein>
<evidence type="ECO:0000313" key="2">
    <source>
        <dbReference type="Proteomes" id="UP000821865"/>
    </source>
</evidence>
<evidence type="ECO:0000313" key="1">
    <source>
        <dbReference type="EMBL" id="KAH7953257.1"/>
    </source>
</evidence>
<accession>A0ACB8CW76</accession>
<sequence length="599" mass="64882">MDLFSRRRLKELDLQTADCFDCHDAFGYGNFQRGMLLVAVLSSFVMNCHAIAFALISEDVDHWCRRPPGLNMSTADWKSAAIPVEADGRFSRCLVYSNRGDGNDTAAVECDAWDYDAERAPTTTVSRWNLVCHRRWLNTVANIVYSAGSPILVIAAGHMADRGGRKPVLWVSVSMLLTISFAGCFADTYSMYLSTRFLAAGFGATNVAVSLVMLFEGSGYSDRVLMTTFASSFPFLLSDMWSQLLRLSSVHLASARVSWFLLQVVLLAPTLLLVVAFAITQESPRWLIAKRDLQGAGVAMLSAAEVNNFEPFSIDWLMNMLKVEAVRNDAMKKVYTPSSSPGGDMRRRALVALATQAVITFAAHVFLLSSAATSVRHLWWASTGATMLSYAILYVLAARAVAMTQLLRVSLVTLILLACCMSVSATAASLAPLLAAIFIAAKTIAYLAIVVHAVYVVEAFPTPVRVTALAWVSACGRVGAIAAYPTSGLRDVGREDVSLAIVASLLFATLMAFRALPAGQPSQKMVSRRPSMTSKASTEIVKLVARRSSTSSNPTIDVMKESLELPLPPSRKTSKSRSCSTSSKSSLFFPPGKAQHGLS</sequence>
<organism evidence="1 2">
    <name type="scientific">Dermacentor silvarum</name>
    <name type="common">Tick</name>
    <dbReference type="NCBI Taxonomy" id="543639"/>
    <lineage>
        <taxon>Eukaryota</taxon>
        <taxon>Metazoa</taxon>
        <taxon>Ecdysozoa</taxon>
        <taxon>Arthropoda</taxon>
        <taxon>Chelicerata</taxon>
        <taxon>Arachnida</taxon>
        <taxon>Acari</taxon>
        <taxon>Parasitiformes</taxon>
        <taxon>Ixodida</taxon>
        <taxon>Ixodoidea</taxon>
        <taxon>Ixodidae</taxon>
        <taxon>Rhipicephalinae</taxon>
        <taxon>Dermacentor</taxon>
    </lineage>
</organism>
<comment type="caution">
    <text evidence="1">The sequence shown here is derived from an EMBL/GenBank/DDBJ whole genome shotgun (WGS) entry which is preliminary data.</text>
</comment>
<proteinExistence type="predicted"/>
<dbReference type="Proteomes" id="UP000821865">
    <property type="component" value="Chromosome 4"/>
</dbReference>
<gene>
    <name evidence="1" type="ORF">HPB49_006467</name>
</gene>
<keyword evidence="2" id="KW-1185">Reference proteome</keyword>
<dbReference type="EMBL" id="CM023473">
    <property type="protein sequence ID" value="KAH7953257.1"/>
    <property type="molecule type" value="Genomic_DNA"/>
</dbReference>